<dbReference type="InterPro" id="IPR004843">
    <property type="entry name" value="Calcineurin-like_PHP"/>
</dbReference>
<accession>A0ABN9PVR6</accession>
<dbReference type="PANTHER" id="PTHR45668:SF13">
    <property type="entry name" value="SERINE_THREONINE-PROTEIN PHOSPHATASE"/>
    <property type="match status" value="1"/>
</dbReference>
<feature type="region of interest" description="Disordered" evidence="7">
    <location>
        <begin position="561"/>
        <end position="587"/>
    </location>
</feature>
<feature type="domain" description="EF-hand" evidence="8">
    <location>
        <begin position="697"/>
        <end position="732"/>
    </location>
</feature>
<keyword evidence="10" id="KW-1185">Reference proteome</keyword>
<organism evidence="9 10">
    <name type="scientific">Prorocentrum cordatum</name>
    <dbReference type="NCBI Taxonomy" id="2364126"/>
    <lineage>
        <taxon>Eukaryota</taxon>
        <taxon>Sar</taxon>
        <taxon>Alveolata</taxon>
        <taxon>Dinophyceae</taxon>
        <taxon>Prorocentrales</taxon>
        <taxon>Prorocentraceae</taxon>
        <taxon>Prorocentrum</taxon>
    </lineage>
</organism>
<dbReference type="SUPFAM" id="SSF47473">
    <property type="entry name" value="EF-hand"/>
    <property type="match status" value="1"/>
</dbReference>
<dbReference type="EMBL" id="CAUYUJ010001178">
    <property type="protein sequence ID" value="CAK0794635.1"/>
    <property type="molecule type" value="Genomic_DNA"/>
</dbReference>
<feature type="compositionally biased region" description="Basic and acidic residues" evidence="7">
    <location>
        <begin position="13"/>
        <end position="22"/>
    </location>
</feature>
<comment type="cofactor">
    <cofactor evidence="1">
        <name>Mn(2+)</name>
        <dbReference type="ChEBI" id="CHEBI:29035"/>
    </cofactor>
</comment>
<evidence type="ECO:0000313" key="9">
    <source>
        <dbReference type="EMBL" id="CAK0794635.1"/>
    </source>
</evidence>
<dbReference type="PROSITE" id="PS00125">
    <property type="entry name" value="SER_THR_PHOSPHATASE"/>
    <property type="match status" value="1"/>
</dbReference>
<sequence length="885" mass="98231">MGNVASCECPPRNTRDHEKTDSELDVARDLAARLGLVTLSNSASSATLMGKDISAKEQRLFMRVMDKLEEHTEFMSSGDSSMAGDSVINGGMDTDYGDDTELQRWQTPSLFSRLLAGLLGRPPSLPNVRVEDWELVSAWEQLRHHQLPDRLLAERILKAVTKLYASQPNVVKVARPGSGQNLIVVGDLHGHLGDLMHILDEYGEPKEGAGGTAYVFNGDYVDRGTWGPEVLLCLYCLKLRFPGAVHLNRGNHEDVSLNLQPENGFRDVHCVRAWKKDAALMYRLCRRSFLCLPLVHVIGDELCVLHGGLALDPGVTLAEINMINRKRDLPMRSCQNLGYPAKQKVTARRELITREKDHIAVGTPGQIIGKIKKSRAVEVAFADGHAVVEVFGAPELEQNLSIEYADAREKELQRLDRIFLALLWSDPIEENPDKDPEEPGPNTARGMGMRFDAKVTEEFLQNNGLQCLLRSHQKRETGYETEFRRGDAPLAVTIFSASNYPAGAGELLQAGNKASVAVLSGEGSSVSQPLTSVMKASKPWSEPHSDLVRWSRPVIGGKALTGIKASEPPGPTGTPPTPQSSGTQDKKLHAKLARDQALEQLWLKIYCRRPELMAFLSNLDRADTGAVTLAQWASAMRGCLIPDESFPWEELAPHLATFYKGKCQYMAFLMRYKNVLSARLESHWTRRALGQLFGKMGGGDDAEAQWKQLDRNADGQLSYFELRPLLKANLEFTASDIENDGVYALLAAMDKNCSGFVEKGEFLDAIGRGREWHENPERLGQASKEENEAIDRCWGFLHSAMRTLASKRTSVSKLFNFLDTSRDGVLSSQEFMTGMKILLKEDKQLTKNMSNWHPLLWTLIDTDSSGSASLEELQSALYVVDSVSE</sequence>
<dbReference type="EC" id="3.1.3.16" evidence="6"/>
<dbReference type="Pfam" id="PF00149">
    <property type="entry name" value="Metallophos"/>
    <property type="match status" value="1"/>
</dbReference>
<dbReference type="PANTHER" id="PTHR45668">
    <property type="entry name" value="SERINE/THREONINE-PROTEIN PHOSPHATASE 5-RELATED"/>
    <property type="match status" value="1"/>
</dbReference>
<dbReference type="InterPro" id="IPR018247">
    <property type="entry name" value="EF_Hand_1_Ca_BS"/>
</dbReference>
<evidence type="ECO:0000256" key="6">
    <source>
        <dbReference type="RuleBase" id="RU004273"/>
    </source>
</evidence>
<evidence type="ECO:0000313" key="10">
    <source>
        <dbReference type="Proteomes" id="UP001189429"/>
    </source>
</evidence>
<feature type="domain" description="EF-hand" evidence="8">
    <location>
        <begin position="806"/>
        <end position="841"/>
    </location>
</feature>
<evidence type="ECO:0000256" key="5">
    <source>
        <dbReference type="ARBA" id="ARBA00023211"/>
    </source>
</evidence>
<dbReference type="PROSITE" id="PS00018">
    <property type="entry name" value="EF_HAND_1"/>
    <property type="match status" value="3"/>
</dbReference>
<dbReference type="PROSITE" id="PS50222">
    <property type="entry name" value="EF_HAND_2"/>
    <property type="match status" value="2"/>
</dbReference>
<evidence type="ECO:0000256" key="2">
    <source>
        <dbReference type="ARBA" id="ARBA00008294"/>
    </source>
</evidence>
<dbReference type="Gene3D" id="3.60.21.10">
    <property type="match status" value="1"/>
</dbReference>
<dbReference type="SMART" id="SM00054">
    <property type="entry name" value="EFh"/>
    <property type="match status" value="3"/>
</dbReference>
<keyword evidence="5" id="KW-0464">Manganese</keyword>
<dbReference type="InterPro" id="IPR006186">
    <property type="entry name" value="Ser/Thr-sp_prot-phosphatase"/>
</dbReference>
<comment type="caution">
    <text evidence="9">The sequence shown here is derived from an EMBL/GenBank/DDBJ whole genome shotgun (WGS) entry which is preliminary data.</text>
</comment>
<dbReference type="InterPro" id="IPR029052">
    <property type="entry name" value="Metallo-depent_PP-like"/>
</dbReference>
<keyword evidence="3" id="KW-0479">Metal-binding</keyword>
<dbReference type="SMART" id="SM00156">
    <property type="entry name" value="PP2Ac"/>
    <property type="match status" value="1"/>
</dbReference>
<dbReference type="SUPFAM" id="SSF56300">
    <property type="entry name" value="Metallo-dependent phosphatases"/>
    <property type="match status" value="1"/>
</dbReference>
<dbReference type="PRINTS" id="PR00114">
    <property type="entry name" value="STPHPHTASE"/>
</dbReference>
<dbReference type="InterPro" id="IPR002048">
    <property type="entry name" value="EF_hand_dom"/>
</dbReference>
<reference evidence="9" key="1">
    <citation type="submission" date="2023-10" db="EMBL/GenBank/DDBJ databases">
        <authorList>
            <person name="Chen Y."/>
            <person name="Shah S."/>
            <person name="Dougan E. K."/>
            <person name="Thang M."/>
            <person name="Chan C."/>
        </authorList>
    </citation>
    <scope>NUCLEOTIDE SEQUENCE [LARGE SCALE GENOMIC DNA]</scope>
</reference>
<comment type="catalytic activity">
    <reaction evidence="6">
        <text>O-phospho-L-threonyl-[protein] + H2O = L-threonyl-[protein] + phosphate</text>
        <dbReference type="Rhea" id="RHEA:47004"/>
        <dbReference type="Rhea" id="RHEA-COMP:11060"/>
        <dbReference type="Rhea" id="RHEA-COMP:11605"/>
        <dbReference type="ChEBI" id="CHEBI:15377"/>
        <dbReference type="ChEBI" id="CHEBI:30013"/>
        <dbReference type="ChEBI" id="CHEBI:43474"/>
        <dbReference type="ChEBI" id="CHEBI:61977"/>
        <dbReference type="EC" id="3.1.3.16"/>
    </reaction>
</comment>
<keyword evidence="4" id="KW-0106">Calcium</keyword>
<evidence type="ECO:0000259" key="8">
    <source>
        <dbReference type="PROSITE" id="PS50222"/>
    </source>
</evidence>
<dbReference type="InterPro" id="IPR011992">
    <property type="entry name" value="EF-hand-dom_pair"/>
</dbReference>
<dbReference type="InterPro" id="IPR051134">
    <property type="entry name" value="PPP_phosphatase"/>
</dbReference>
<dbReference type="Pfam" id="PF13202">
    <property type="entry name" value="EF-hand_5"/>
    <property type="match status" value="1"/>
</dbReference>
<comment type="similarity">
    <text evidence="2 6">Belongs to the PPP phosphatase family.</text>
</comment>
<protein>
    <recommendedName>
        <fullName evidence="6">Serine/threonine-protein phosphatase</fullName>
        <ecNumber evidence="6">3.1.3.16</ecNumber>
    </recommendedName>
</protein>
<feature type="region of interest" description="Disordered" evidence="7">
    <location>
        <begin position="1"/>
        <end position="22"/>
    </location>
</feature>
<evidence type="ECO:0000256" key="3">
    <source>
        <dbReference type="ARBA" id="ARBA00022723"/>
    </source>
</evidence>
<name>A0ABN9PVR6_9DINO</name>
<keyword evidence="6" id="KW-0378">Hydrolase</keyword>
<feature type="compositionally biased region" description="Pro residues" evidence="7">
    <location>
        <begin position="568"/>
        <end position="578"/>
    </location>
</feature>
<gene>
    <name evidence="9" type="ORF">PCOR1329_LOCUS4553</name>
</gene>
<evidence type="ECO:0000256" key="7">
    <source>
        <dbReference type="SAM" id="MobiDB-lite"/>
    </source>
</evidence>
<evidence type="ECO:0000256" key="1">
    <source>
        <dbReference type="ARBA" id="ARBA00001936"/>
    </source>
</evidence>
<dbReference type="Proteomes" id="UP001189429">
    <property type="component" value="Unassembled WGS sequence"/>
</dbReference>
<dbReference type="CDD" id="cd00144">
    <property type="entry name" value="MPP_PPP_family"/>
    <property type="match status" value="1"/>
</dbReference>
<dbReference type="Gene3D" id="1.10.238.10">
    <property type="entry name" value="EF-hand"/>
    <property type="match status" value="2"/>
</dbReference>
<proteinExistence type="inferred from homology"/>
<evidence type="ECO:0000256" key="4">
    <source>
        <dbReference type="ARBA" id="ARBA00022837"/>
    </source>
</evidence>